<dbReference type="OrthoDB" id="10248542at2759"/>
<keyword evidence="3 4" id="KW-0539">Nucleus</keyword>
<dbReference type="Pfam" id="PF00227">
    <property type="entry name" value="Proteasome"/>
    <property type="match status" value="1"/>
</dbReference>
<organism evidence="5 6">
    <name type="scientific">Lichtheimia corymbifera JMRC:FSU:9682</name>
    <dbReference type="NCBI Taxonomy" id="1263082"/>
    <lineage>
        <taxon>Eukaryota</taxon>
        <taxon>Fungi</taxon>
        <taxon>Fungi incertae sedis</taxon>
        <taxon>Mucoromycota</taxon>
        <taxon>Mucoromycotina</taxon>
        <taxon>Mucoromycetes</taxon>
        <taxon>Mucorales</taxon>
        <taxon>Lichtheimiaceae</taxon>
        <taxon>Lichtheimia</taxon>
    </lineage>
</organism>
<evidence type="ECO:0000256" key="4">
    <source>
        <dbReference type="PIRNR" id="PIRNR001213"/>
    </source>
</evidence>
<comment type="subcellular location">
    <subcellularLocation>
        <location evidence="4">Cytoplasm</location>
    </subcellularLocation>
    <subcellularLocation>
        <location evidence="4">Nucleus</location>
    </subcellularLocation>
</comment>
<dbReference type="Gene3D" id="3.60.20.10">
    <property type="entry name" value="Glutamine Phosphoribosylpyrophosphate, subunit 1, domain 1"/>
    <property type="match status" value="1"/>
</dbReference>
<dbReference type="PROSITE" id="PS00854">
    <property type="entry name" value="PROTEASOME_BETA_1"/>
    <property type="match status" value="1"/>
</dbReference>
<comment type="function">
    <text evidence="4">Non-catalytic component of the proteasome.</text>
</comment>
<dbReference type="Proteomes" id="UP000027586">
    <property type="component" value="Unassembled WGS sequence"/>
</dbReference>
<dbReference type="VEuPathDB" id="FungiDB:LCOR_03357.1"/>
<dbReference type="InterPro" id="IPR023333">
    <property type="entry name" value="Proteasome_suB-type"/>
</dbReference>
<dbReference type="GO" id="GO:0051603">
    <property type="term" value="P:proteolysis involved in protein catabolic process"/>
    <property type="evidence" value="ECO:0007669"/>
    <property type="project" value="InterPro"/>
</dbReference>
<dbReference type="CDD" id="cd03760">
    <property type="entry name" value="proteasome_beta_type_4"/>
    <property type="match status" value="1"/>
</dbReference>
<dbReference type="PANTHER" id="PTHR32194:SF6">
    <property type="entry name" value="PROTEASOME SUBUNIT BETA"/>
    <property type="match status" value="1"/>
</dbReference>
<reference evidence="5" key="1">
    <citation type="submission" date="2013-08" db="EMBL/GenBank/DDBJ databases">
        <title>Gene expansion shapes genome architecture in the human pathogen Lichtheimia corymbifera: an evolutionary genomics analysis in the ancient terrestrial Mucorales (Mucoromycotina).</title>
        <authorList>
            <person name="Schwartze V.U."/>
            <person name="Winter S."/>
            <person name="Shelest E."/>
            <person name="Marcet-Houben M."/>
            <person name="Horn F."/>
            <person name="Wehner S."/>
            <person name="Hoffmann K."/>
            <person name="Riege K."/>
            <person name="Sammeth M."/>
            <person name="Nowrousian M."/>
            <person name="Valiante V."/>
            <person name="Linde J."/>
            <person name="Jacobsen I.D."/>
            <person name="Marz M."/>
            <person name="Brakhage A.A."/>
            <person name="Gabaldon T."/>
            <person name="Bocker S."/>
            <person name="Voigt K."/>
        </authorList>
    </citation>
    <scope>NUCLEOTIDE SEQUENCE [LARGE SCALE GENOMIC DNA]</scope>
    <source>
        <strain evidence="5">FSU 9682</strain>
    </source>
</reference>
<evidence type="ECO:0000256" key="3">
    <source>
        <dbReference type="ARBA" id="ARBA00023242"/>
    </source>
</evidence>
<evidence type="ECO:0000256" key="1">
    <source>
        <dbReference type="ARBA" id="ARBA00022490"/>
    </source>
</evidence>
<dbReference type="InterPro" id="IPR029055">
    <property type="entry name" value="Ntn_hydrolases_N"/>
</dbReference>
<dbReference type="PROSITE" id="PS51476">
    <property type="entry name" value="PROTEASOME_BETA_2"/>
    <property type="match status" value="1"/>
</dbReference>
<evidence type="ECO:0000256" key="2">
    <source>
        <dbReference type="ARBA" id="ARBA00022942"/>
    </source>
</evidence>
<dbReference type="GO" id="GO:0005634">
    <property type="term" value="C:nucleus"/>
    <property type="evidence" value="ECO:0007669"/>
    <property type="project" value="UniProtKB-SubCell"/>
</dbReference>
<keyword evidence="6" id="KW-1185">Reference proteome</keyword>
<name>A0A068RP76_9FUNG</name>
<protein>
    <recommendedName>
        <fullName evidence="4">Proteasome subunit beta</fullName>
    </recommendedName>
</protein>
<comment type="caution">
    <text evidence="5">The sequence shown here is derived from an EMBL/GenBank/DDBJ whole genome shotgun (WGS) entry which is preliminary data.</text>
</comment>
<dbReference type="PIRSF" id="PIRSF001213">
    <property type="entry name" value="Psome_endopept_beta"/>
    <property type="match status" value="1"/>
</dbReference>
<evidence type="ECO:0000313" key="5">
    <source>
        <dbReference type="EMBL" id="CDH51799.1"/>
    </source>
</evidence>
<dbReference type="STRING" id="1263082.A0A068RP76"/>
<dbReference type="PANTHER" id="PTHR32194">
    <property type="entry name" value="METALLOPROTEASE TLDD"/>
    <property type="match status" value="1"/>
</dbReference>
<keyword evidence="2 4" id="KW-0647">Proteasome</keyword>
<dbReference type="InterPro" id="IPR001353">
    <property type="entry name" value="Proteasome_sua/b"/>
</dbReference>
<proteinExistence type="inferred from homology"/>
<accession>A0A068RP76</accession>
<dbReference type="InterPro" id="IPR016295">
    <property type="entry name" value="Proteasome_beta4"/>
</dbReference>
<dbReference type="SUPFAM" id="SSF56235">
    <property type="entry name" value="N-terminal nucleophile aminohydrolases (Ntn hydrolases)"/>
    <property type="match status" value="1"/>
</dbReference>
<dbReference type="GO" id="GO:0005737">
    <property type="term" value="C:cytoplasm"/>
    <property type="evidence" value="ECO:0007669"/>
    <property type="project" value="UniProtKB-SubCell"/>
</dbReference>
<keyword evidence="1 4" id="KW-0963">Cytoplasm</keyword>
<evidence type="ECO:0000313" key="6">
    <source>
        <dbReference type="Proteomes" id="UP000027586"/>
    </source>
</evidence>
<dbReference type="InterPro" id="IPR016050">
    <property type="entry name" value="Proteasome_bsu_CS"/>
</dbReference>
<dbReference type="FunFam" id="3.60.20.10:FF:000014">
    <property type="entry name" value="Proteasome subunit beta type-7"/>
    <property type="match status" value="1"/>
</dbReference>
<dbReference type="GO" id="GO:0019774">
    <property type="term" value="C:proteasome core complex, beta-subunit complex"/>
    <property type="evidence" value="ECO:0007669"/>
    <property type="project" value="UniProtKB-UniRule"/>
</dbReference>
<gene>
    <name evidence="5" type="ORF">LCOR_03357.1</name>
</gene>
<dbReference type="AlphaFoldDB" id="A0A068RP76"/>
<dbReference type="EMBL" id="CBTN010000011">
    <property type="protein sequence ID" value="CDH51799.1"/>
    <property type="molecule type" value="Genomic_DNA"/>
</dbReference>
<sequence length="271" mass="30741">MDHFPSRWGKPRNENVDAYNTVPLHKSLPDSLSQSAYGPVSHTQLLLVNRDRQPLVTGTSVIALKYRDGVMMAADILGSYGSLARFRDIERLYPVGDYTIVGCSGDISDYQYIQHLLDTLMIKEHCHDDGHVLGTSNIFEYLWRVMYNRRSKFNPLWNALVVGGVDKGERFLGYVDLRGTTYQTTTIATGFGAHLAQPILRKRVEGREDDLTEEEAIEIINDCMKVLFYRDARSMNKFQRAKITASGVEVTEPYSVETEWGFAEKIRGYGA</sequence>
<comment type="similarity">
    <text evidence="4">Belongs to the peptidase T1B family.</text>
</comment>